<dbReference type="Gene3D" id="1.10.10.10">
    <property type="entry name" value="Winged helix-like DNA-binding domain superfamily/Winged helix DNA-binding domain"/>
    <property type="match status" value="1"/>
</dbReference>
<feature type="domain" description="RNA polymerase sigma factor 70 region 4 type 2" evidence="6">
    <location>
        <begin position="102"/>
        <end position="153"/>
    </location>
</feature>
<comment type="similarity">
    <text evidence="1">Belongs to the sigma-70 factor family. ECF subfamily.</text>
</comment>
<dbReference type="InterPro" id="IPR013249">
    <property type="entry name" value="RNA_pol_sigma70_r4_t2"/>
</dbReference>
<dbReference type="STRING" id="80876.SAMN05421779_10342"/>
<accession>A0A1N7L134</accession>
<dbReference type="Pfam" id="PF04542">
    <property type="entry name" value="Sigma70_r2"/>
    <property type="match status" value="1"/>
</dbReference>
<dbReference type="Pfam" id="PF08281">
    <property type="entry name" value="Sigma70_r4_2"/>
    <property type="match status" value="1"/>
</dbReference>
<evidence type="ECO:0000259" key="6">
    <source>
        <dbReference type="Pfam" id="PF08281"/>
    </source>
</evidence>
<dbReference type="GO" id="GO:0016987">
    <property type="term" value="F:sigma factor activity"/>
    <property type="evidence" value="ECO:0007669"/>
    <property type="project" value="UniProtKB-KW"/>
</dbReference>
<evidence type="ECO:0000313" key="8">
    <source>
        <dbReference type="Proteomes" id="UP000185678"/>
    </source>
</evidence>
<name>A0A1N7L134_9PROT</name>
<sequence>MFVSHRAALVDYATPILGCRSRAEDIVQDAFLRFNTAATEADPPITHPVAYLYRIVRNLALNWRRSQKNIGRETSEPAILDAVAAQTPSPEEQALYRDELRVMMAALEELPERTRRAFELHRLNGYTFQRVAETLGISVGLAHQLVRDALTFCASRLDDDD</sequence>
<dbReference type="Gene3D" id="1.10.1740.10">
    <property type="match status" value="1"/>
</dbReference>
<keyword evidence="2" id="KW-0805">Transcription regulation</keyword>
<evidence type="ECO:0000256" key="3">
    <source>
        <dbReference type="ARBA" id="ARBA00023082"/>
    </source>
</evidence>
<dbReference type="GO" id="GO:0003677">
    <property type="term" value="F:DNA binding"/>
    <property type="evidence" value="ECO:0007669"/>
    <property type="project" value="InterPro"/>
</dbReference>
<dbReference type="InterPro" id="IPR014284">
    <property type="entry name" value="RNA_pol_sigma-70_dom"/>
</dbReference>
<dbReference type="InterPro" id="IPR039425">
    <property type="entry name" value="RNA_pol_sigma-70-like"/>
</dbReference>
<evidence type="ECO:0000256" key="2">
    <source>
        <dbReference type="ARBA" id="ARBA00023015"/>
    </source>
</evidence>
<dbReference type="InterPro" id="IPR013325">
    <property type="entry name" value="RNA_pol_sigma_r2"/>
</dbReference>
<dbReference type="PANTHER" id="PTHR43133:SF63">
    <property type="entry name" value="RNA POLYMERASE SIGMA FACTOR FECI-RELATED"/>
    <property type="match status" value="1"/>
</dbReference>
<dbReference type="SUPFAM" id="SSF88659">
    <property type="entry name" value="Sigma3 and sigma4 domains of RNA polymerase sigma factors"/>
    <property type="match status" value="1"/>
</dbReference>
<dbReference type="PANTHER" id="PTHR43133">
    <property type="entry name" value="RNA POLYMERASE ECF-TYPE SIGMA FACTO"/>
    <property type="match status" value="1"/>
</dbReference>
<gene>
    <name evidence="7" type="ORF">SAMN05421779_10342</name>
</gene>
<dbReference type="InterPro" id="IPR007627">
    <property type="entry name" value="RNA_pol_sigma70_r2"/>
</dbReference>
<dbReference type="GO" id="GO:0006352">
    <property type="term" value="P:DNA-templated transcription initiation"/>
    <property type="evidence" value="ECO:0007669"/>
    <property type="project" value="InterPro"/>
</dbReference>
<evidence type="ECO:0000313" key="7">
    <source>
        <dbReference type="EMBL" id="SIS67572.1"/>
    </source>
</evidence>
<evidence type="ECO:0000256" key="4">
    <source>
        <dbReference type="ARBA" id="ARBA00023163"/>
    </source>
</evidence>
<evidence type="ECO:0000256" key="1">
    <source>
        <dbReference type="ARBA" id="ARBA00010641"/>
    </source>
</evidence>
<protein>
    <submittedName>
        <fullName evidence="7">RNA polymerase sigma-70 factor, ECF subfamily</fullName>
    </submittedName>
</protein>
<dbReference type="NCBIfam" id="TIGR02937">
    <property type="entry name" value="sigma70-ECF"/>
    <property type="match status" value="1"/>
</dbReference>
<proteinExistence type="inferred from homology"/>
<dbReference type="AlphaFoldDB" id="A0A1N7L134"/>
<dbReference type="EMBL" id="FTOA01000003">
    <property type="protein sequence ID" value="SIS67572.1"/>
    <property type="molecule type" value="Genomic_DNA"/>
</dbReference>
<organism evidence="7 8">
    <name type="scientific">Insolitispirillum peregrinum</name>
    <dbReference type="NCBI Taxonomy" id="80876"/>
    <lineage>
        <taxon>Bacteria</taxon>
        <taxon>Pseudomonadati</taxon>
        <taxon>Pseudomonadota</taxon>
        <taxon>Alphaproteobacteria</taxon>
        <taxon>Rhodospirillales</taxon>
        <taxon>Novispirillaceae</taxon>
        <taxon>Insolitispirillum</taxon>
    </lineage>
</organism>
<dbReference type="CDD" id="cd06171">
    <property type="entry name" value="Sigma70_r4"/>
    <property type="match status" value="1"/>
</dbReference>
<dbReference type="InterPro" id="IPR036388">
    <property type="entry name" value="WH-like_DNA-bd_sf"/>
</dbReference>
<feature type="domain" description="RNA polymerase sigma-70 region 2" evidence="5">
    <location>
        <begin position="2"/>
        <end position="68"/>
    </location>
</feature>
<keyword evidence="3" id="KW-0731">Sigma factor</keyword>
<dbReference type="InterPro" id="IPR013324">
    <property type="entry name" value="RNA_pol_sigma_r3/r4-like"/>
</dbReference>
<dbReference type="SUPFAM" id="SSF88946">
    <property type="entry name" value="Sigma2 domain of RNA polymerase sigma factors"/>
    <property type="match status" value="1"/>
</dbReference>
<keyword evidence="4" id="KW-0804">Transcription</keyword>
<evidence type="ECO:0000259" key="5">
    <source>
        <dbReference type="Pfam" id="PF04542"/>
    </source>
</evidence>
<reference evidence="7 8" key="1">
    <citation type="submission" date="2017-01" db="EMBL/GenBank/DDBJ databases">
        <authorList>
            <person name="Mah S.A."/>
            <person name="Swanson W.J."/>
            <person name="Moy G.W."/>
            <person name="Vacquier V.D."/>
        </authorList>
    </citation>
    <scope>NUCLEOTIDE SEQUENCE [LARGE SCALE GENOMIC DNA]</scope>
    <source>
        <strain evidence="7 8">DSM 11589</strain>
    </source>
</reference>
<keyword evidence="8" id="KW-1185">Reference proteome</keyword>
<dbReference type="Proteomes" id="UP000185678">
    <property type="component" value="Unassembled WGS sequence"/>
</dbReference>